<dbReference type="EC" id="5.6.2.1" evidence="3"/>
<feature type="domain" description="Toprim" evidence="12">
    <location>
        <begin position="1"/>
        <end position="134"/>
    </location>
</feature>
<dbReference type="InterPro" id="IPR013825">
    <property type="entry name" value="Topo_IA_cen_sub2"/>
</dbReference>
<organism evidence="14 15">
    <name type="scientific">Pseudalgibacter alginicilyticus</name>
    <dbReference type="NCBI Taxonomy" id="1736674"/>
    <lineage>
        <taxon>Bacteria</taxon>
        <taxon>Pseudomonadati</taxon>
        <taxon>Bacteroidota</taxon>
        <taxon>Flavobacteriia</taxon>
        <taxon>Flavobacteriales</taxon>
        <taxon>Flavobacteriaceae</taxon>
        <taxon>Pseudalgibacter</taxon>
    </lineage>
</organism>
<dbReference type="Pfam" id="PF01131">
    <property type="entry name" value="Topoisom_bac"/>
    <property type="match status" value="1"/>
</dbReference>
<dbReference type="GO" id="GO:0003917">
    <property type="term" value="F:DNA topoisomerase type I (single strand cut, ATP-independent) activity"/>
    <property type="evidence" value="ECO:0007669"/>
    <property type="project" value="UniProtKB-EC"/>
</dbReference>
<dbReference type="InterPro" id="IPR000380">
    <property type="entry name" value="Topo_IA"/>
</dbReference>
<dbReference type="PANTHER" id="PTHR11390">
    <property type="entry name" value="PROKARYOTIC DNA TOPOISOMERASE"/>
    <property type="match status" value="1"/>
</dbReference>
<evidence type="ECO:0000256" key="9">
    <source>
        <dbReference type="ARBA" id="ARBA00031985"/>
    </source>
</evidence>
<dbReference type="PROSITE" id="PS52039">
    <property type="entry name" value="TOPO_IA_2"/>
    <property type="match status" value="1"/>
</dbReference>
<dbReference type="CDD" id="cd03362">
    <property type="entry name" value="TOPRIM_TopoIA_TopoIII"/>
    <property type="match status" value="1"/>
</dbReference>
<dbReference type="RefSeq" id="WP_054731262.1">
    <property type="nucleotide sequence ID" value="NZ_CP012898.1"/>
</dbReference>
<evidence type="ECO:0000259" key="13">
    <source>
        <dbReference type="PROSITE" id="PS52039"/>
    </source>
</evidence>
<sequence>MKVCIAEKPSVAREIASVLGANTKRDGYFEGNGYAVTYTFGHLCTLKEPNDYKLYWKSWDLNNLPMLPEKFEIKVVSNSGIQKQFKIVKSLFDQADVVINCGDAGQEGELIQRWVMNEANYKGEVKRLWISSLTAEAIKEGFENLKPSKNYDNLYYAGFSRAIGDWLLGMNATRLYTVKHGGYKQVLSVGRVQTPTLAMVVNRFKEIEHFKPQPYWELQTMYRETLFSYEEGRFLKKEDGEVLANKVKESDFEIVSIQKKKGNEYAPKLFDLTGLQVYCNTKFGFSADETLKLVQTLYEQKVVTYPRVDTTFLPNDVYPKVAGILKNLTNYFALTEPLLGKKIKKSAKVFNDKKVTDHHAIIPTGVQIKLQYNQQQVYDIIVKRFIAVFYEDCSVSNTTVIGQAAQVSFKTTGKEILKKGWRIVFESPDFKEKETGILPAFIKGEKGPHEPSFLEKETKPPNQFTEASLLRAMETAGKQVDDEELRDLMKENGIGRPSTRANIIETLFKRKYIKRNKKQVLPTVTGIQLIDTIQNDLLKSAELTGSWEKQLKDIEKGEFSASAFIKNMKHMVDALVYEVRSETKRANISQANVIKNRTVTASVKKTAGILAEVCPKCKKATIIKGKSAYGCGAFKSGCNFVLPFSFDGKKISEKQFLRLLKKGNTVNLKGFKRKEGLVEGLLRFDDDFNLKLEPKLRPAITKSDELICPKCKEGTVIKGKKAYGCSNYKSGCDFKVTFDFVRTKINGQKPTKELVFKILRDV</sequence>
<dbReference type="GO" id="GO:0006310">
    <property type="term" value="P:DNA recombination"/>
    <property type="evidence" value="ECO:0007669"/>
    <property type="project" value="TreeGrafter"/>
</dbReference>
<dbReference type="Proteomes" id="UP000057981">
    <property type="component" value="Chromosome"/>
</dbReference>
<dbReference type="CDD" id="cd00186">
    <property type="entry name" value="TOP1Ac"/>
    <property type="match status" value="1"/>
</dbReference>
<dbReference type="PANTHER" id="PTHR11390:SF21">
    <property type="entry name" value="DNA TOPOISOMERASE 3-ALPHA"/>
    <property type="match status" value="1"/>
</dbReference>
<dbReference type="PROSITE" id="PS50880">
    <property type="entry name" value="TOPRIM"/>
    <property type="match status" value="1"/>
</dbReference>
<evidence type="ECO:0000313" key="15">
    <source>
        <dbReference type="Proteomes" id="UP000057981"/>
    </source>
</evidence>
<evidence type="ECO:0000256" key="6">
    <source>
        <dbReference type="ARBA" id="ARBA00023125"/>
    </source>
</evidence>
<dbReference type="STRING" id="1736674.APS56_07575"/>
<dbReference type="InterPro" id="IPR023405">
    <property type="entry name" value="Topo_IA_core_domain"/>
</dbReference>
<dbReference type="SUPFAM" id="SSF56712">
    <property type="entry name" value="Prokaryotic type I DNA topoisomerase"/>
    <property type="match status" value="1"/>
</dbReference>
<dbReference type="AlphaFoldDB" id="A0A0P0DFC8"/>
<evidence type="ECO:0000256" key="10">
    <source>
        <dbReference type="ARBA" id="ARBA00032235"/>
    </source>
</evidence>
<comment type="catalytic activity">
    <reaction evidence="1">
        <text>ATP-independent breakage of single-stranded DNA, followed by passage and rejoining.</text>
        <dbReference type="EC" id="5.6.2.1"/>
    </reaction>
</comment>
<protein>
    <recommendedName>
        <fullName evidence="3">DNA topoisomerase</fullName>
        <ecNumber evidence="3">5.6.2.1</ecNumber>
    </recommendedName>
    <alternativeName>
        <fullName evidence="11">Omega-protein</fullName>
    </alternativeName>
    <alternativeName>
        <fullName evidence="10">Relaxing enzyme</fullName>
    </alternativeName>
    <alternativeName>
        <fullName evidence="8">Swivelase</fullName>
    </alternativeName>
    <alternativeName>
        <fullName evidence="9">Untwisting enzyme</fullName>
    </alternativeName>
</protein>
<dbReference type="InterPro" id="IPR005738">
    <property type="entry name" value="TopoIII"/>
</dbReference>
<keyword evidence="7 14" id="KW-0413">Isomerase</keyword>
<dbReference type="InterPro" id="IPR013497">
    <property type="entry name" value="Topo_IA_cen"/>
</dbReference>
<dbReference type="OrthoDB" id="9803554at2"/>
<name>A0A0P0DFC8_9FLAO</name>
<dbReference type="Gene3D" id="1.10.460.10">
    <property type="entry name" value="Topoisomerase I, domain 2"/>
    <property type="match status" value="1"/>
</dbReference>
<gene>
    <name evidence="14" type="ORF">APS56_07575</name>
</gene>
<dbReference type="GO" id="GO:0006281">
    <property type="term" value="P:DNA repair"/>
    <property type="evidence" value="ECO:0007669"/>
    <property type="project" value="TreeGrafter"/>
</dbReference>
<dbReference type="Pfam" id="PF01751">
    <property type="entry name" value="Toprim"/>
    <property type="match status" value="1"/>
</dbReference>
<dbReference type="GO" id="GO:0046872">
    <property type="term" value="F:metal ion binding"/>
    <property type="evidence" value="ECO:0007669"/>
    <property type="project" value="UniProtKB-KW"/>
</dbReference>
<dbReference type="NCBIfam" id="TIGR01056">
    <property type="entry name" value="topB"/>
    <property type="match status" value="1"/>
</dbReference>
<feature type="domain" description="Topo IA-type catalytic" evidence="13">
    <location>
        <begin position="151"/>
        <end position="576"/>
    </location>
</feature>
<dbReference type="SMART" id="SM00437">
    <property type="entry name" value="TOP1Ac"/>
    <property type="match status" value="1"/>
</dbReference>
<keyword evidence="4" id="KW-0479">Metal-binding</keyword>
<comment type="similarity">
    <text evidence="2">Belongs to the type IA topoisomerase family.</text>
</comment>
<dbReference type="GO" id="GO:0003677">
    <property type="term" value="F:DNA binding"/>
    <property type="evidence" value="ECO:0007669"/>
    <property type="project" value="UniProtKB-KW"/>
</dbReference>
<evidence type="ECO:0000256" key="4">
    <source>
        <dbReference type="ARBA" id="ARBA00022723"/>
    </source>
</evidence>
<evidence type="ECO:0000313" key="14">
    <source>
        <dbReference type="EMBL" id="ALJ06783.1"/>
    </source>
</evidence>
<reference evidence="14 15" key="1">
    <citation type="submission" date="2015-10" db="EMBL/GenBank/DDBJ databases">
        <authorList>
            <person name="Gilbert D.G."/>
        </authorList>
    </citation>
    <scope>NUCLEOTIDE SEQUENCE [LARGE SCALE GENOMIC DNA]</scope>
    <source>
        <strain evidence="15">HZ-22</strain>
    </source>
</reference>
<keyword evidence="5" id="KW-0799">Topoisomerase</keyword>
<proteinExistence type="inferred from homology"/>
<dbReference type="GO" id="GO:0006265">
    <property type="term" value="P:DNA topological change"/>
    <property type="evidence" value="ECO:0007669"/>
    <property type="project" value="InterPro"/>
</dbReference>
<dbReference type="InterPro" id="IPR003601">
    <property type="entry name" value="Topo_IA_2"/>
</dbReference>
<dbReference type="EMBL" id="CP012898">
    <property type="protein sequence ID" value="ALJ06783.1"/>
    <property type="molecule type" value="Genomic_DNA"/>
</dbReference>
<evidence type="ECO:0000259" key="12">
    <source>
        <dbReference type="PROSITE" id="PS50880"/>
    </source>
</evidence>
<dbReference type="NCBIfam" id="NF005829">
    <property type="entry name" value="PRK07726.1"/>
    <property type="match status" value="1"/>
</dbReference>
<dbReference type="PRINTS" id="PR00417">
    <property type="entry name" value="PRTPISMRASEI"/>
</dbReference>
<evidence type="ECO:0000256" key="7">
    <source>
        <dbReference type="ARBA" id="ARBA00023235"/>
    </source>
</evidence>
<dbReference type="InterPro" id="IPR013824">
    <property type="entry name" value="Topo_IA_cen_sub1"/>
</dbReference>
<keyword evidence="6" id="KW-0238">DNA-binding</keyword>
<dbReference type="InterPro" id="IPR013826">
    <property type="entry name" value="Topo_IA_cen_sub3"/>
</dbReference>
<evidence type="ECO:0000256" key="2">
    <source>
        <dbReference type="ARBA" id="ARBA00009446"/>
    </source>
</evidence>
<evidence type="ECO:0000256" key="8">
    <source>
        <dbReference type="ARBA" id="ARBA00030003"/>
    </source>
</evidence>
<accession>A0A0P0DFC8</accession>
<keyword evidence="15" id="KW-1185">Reference proteome</keyword>
<evidence type="ECO:0000256" key="1">
    <source>
        <dbReference type="ARBA" id="ARBA00000213"/>
    </source>
</evidence>
<evidence type="ECO:0000256" key="5">
    <source>
        <dbReference type="ARBA" id="ARBA00023029"/>
    </source>
</evidence>
<dbReference type="SMART" id="SM00493">
    <property type="entry name" value="TOPRIM"/>
    <property type="match status" value="1"/>
</dbReference>
<dbReference type="InterPro" id="IPR034144">
    <property type="entry name" value="TOPRIM_TopoIII"/>
</dbReference>
<dbReference type="Gene3D" id="2.70.20.10">
    <property type="entry name" value="Topoisomerase I, domain 3"/>
    <property type="match status" value="1"/>
</dbReference>
<evidence type="ECO:0000256" key="11">
    <source>
        <dbReference type="ARBA" id="ARBA00032877"/>
    </source>
</evidence>
<evidence type="ECO:0000256" key="3">
    <source>
        <dbReference type="ARBA" id="ARBA00012891"/>
    </source>
</evidence>
<dbReference type="InterPro" id="IPR003602">
    <property type="entry name" value="Topo_IA_DNA-bd_dom"/>
</dbReference>
<dbReference type="Gene3D" id="3.40.50.140">
    <property type="match status" value="1"/>
</dbReference>
<dbReference type="PATRIC" id="fig|1736674.3.peg.1548"/>
<dbReference type="GO" id="GO:0043597">
    <property type="term" value="C:cytoplasmic replication fork"/>
    <property type="evidence" value="ECO:0007669"/>
    <property type="project" value="TreeGrafter"/>
</dbReference>
<dbReference type="Gene3D" id="1.10.290.10">
    <property type="entry name" value="Topoisomerase I, domain 4"/>
    <property type="match status" value="1"/>
</dbReference>
<dbReference type="SMART" id="SM00436">
    <property type="entry name" value="TOP1Bc"/>
    <property type="match status" value="1"/>
</dbReference>
<dbReference type="KEGG" id="ahz:APS56_07575"/>
<dbReference type="InterPro" id="IPR006171">
    <property type="entry name" value="TOPRIM_dom"/>
</dbReference>